<proteinExistence type="predicted"/>
<keyword evidence="3" id="KW-1185">Reference proteome</keyword>
<evidence type="ECO:0000313" key="3">
    <source>
        <dbReference type="Proteomes" id="UP000439903"/>
    </source>
</evidence>
<evidence type="ECO:0000313" key="2">
    <source>
        <dbReference type="EMBL" id="KAF0484406.1"/>
    </source>
</evidence>
<reference evidence="2 3" key="1">
    <citation type="journal article" date="2019" name="Environ. Microbiol.">
        <title>At the nexus of three kingdoms: the genome of the mycorrhizal fungus Gigaspora margarita provides insights into plant, endobacterial and fungal interactions.</title>
        <authorList>
            <person name="Venice F."/>
            <person name="Ghignone S."/>
            <person name="Salvioli di Fossalunga A."/>
            <person name="Amselem J."/>
            <person name="Novero M."/>
            <person name="Xianan X."/>
            <person name="Sedzielewska Toro K."/>
            <person name="Morin E."/>
            <person name="Lipzen A."/>
            <person name="Grigoriev I.V."/>
            <person name="Henrissat B."/>
            <person name="Martin F.M."/>
            <person name="Bonfante P."/>
        </authorList>
    </citation>
    <scope>NUCLEOTIDE SEQUENCE [LARGE SCALE GENOMIC DNA]</scope>
    <source>
        <strain evidence="2 3">BEG34</strain>
    </source>
</reference>
<comment type="caution">
    <text evidence="2">The sequence shown here is derived from an EMBL/GenBank/DDBJ whole genome shotgun (WGS) entry which is preliminary data.</text>
</comment>
<feature type="region of interest" description="Disordered" evidence="1">
    <location>
        <begin position="82"/>
        <end position="122"/>
    </location>
</feature>
<sequence>MNSALRTQKRNKNEQDTSSSVSKKTSKYNEKNEKQQNNNVASSLSESTSIKNINQRHENYDDAASTNHKNNNITLQVSLLDDESDNSSVVSSPIYKNNETISPHSVSSAYKNNEATSSHPVSSVHETDVSLPQENDIALPAYRSDNLLQKWPAQFQQVDNEFEIMLWLARHKRILDLATNIRNGMMTRVDEGDEEHTTTAVSSILHEPTLKLPEIDQYIKFQLQEEYKALFLRTRNNCTVLYEEIIVRVCKITKAAPRLGSLVRDVSGWFNTYRYKFHVAVVKLTNEFRALNKSAEEPYDELNEFVTNEVWKQLLQMHLKVTDQTKLKKDSEIFTQLKNFIHQVIKAVLVAKTIIKIHKTLL</sequence>
<feature type="region of interest" description="Disordered" evidence="1">
    <location>
        <begin position="1"/>
        <end position="47"/>
    </location>
</feature>
<accession>A0A8H4EHM4</accession>
<dbReference type="Proteomes" id="UP000439903">
    <property type="component" value="Unassembled WGS sequence"/>
</dbReference>
<protein>
    <submittedName>
        <fullName evidence="2">Uncharacterized protein</fullName>
    </submittedName>
</protein>
<name>A0A8H4EHM4_GIGMA</name>
<gene>
    <name evidence="2" type="ORF">F8M41_023008</name>
</gene>
<organism evidence="2 3">
    <name type="scientific">Gigaspora margarita</name>
    <dbReference type="NCBI Taxonomy" id="4874"/>
    <lineage>
        <taxon>Eukaryota</taxon>
        <taxon>Fungi</taxon>
        <taxon>Fungi incertae sedis</taxon>
        <taxon>Mucoromycota</taxon>
        <taxon>Glomeromycotina</taxon>
        <taxon>Glomeromycetes</taxon>
        <taxon>Diversisporales</taxon>
        <taxon>Gigasporaceae</taxon>
        <taxon>Gigaspora</taxon>
    </lineage>
</organism>
<dbReference type="EMBL" id="WTPW01000732">
    <property type="protein sequence ID" value="KAF0484406.1"/>
    <property type="molecule type" value="Genomic_DNA"/>
</dbReference>
<dbReference type="AlphaFoldDB" id="A0A8H4EHM4"/>
<evidence type="ECO:0000256" key="1">
    <source>
        <dbReference type="SAM" id="MobiDB-lite"/>
    </source>
</evidence>
<dbReference type="OrthoDB" id="2435299at2759"/>
<feature type="compositionally biased region" description="Polar residues" evidence="1">
    <location>
        <begin position="94"/>
        <end position="121"/>
    </location>
</feature>